<dbReference type="GO" id="GO:0005096">
    <property type="term" value="F:GTPase activator activity"/>
    <property type="evidence" value="ECO:0007669"/>
    <property type="project" value="InterPro"/>
</dbReference>
<dbReference type="Pfam" id="PF23013">
    <property type="entry name" value="IML1_N"/>
    <property type="match status" value="1"/>
</dbReference>
<comment type="caution">
    <text evidence="4">The sequence shown here is derived from an EMBL/GenBank/DDBJ whole genome shotgun (WGS) entry which is preliminary data.</text>
</comment>
<reference evidence="4" key="1">
    <citation type="submission" date="2020-03" db="EMBL/GenBank/DDBJ databases">
        <title>Intra-Species Differences in Population Size shape Life History and Genome Evolution.</title>
        <authorList>
            <person name="Willemsen D."/>
            <person name="Cui R."/>
            <person name="Valenzano D.R."/>
        </authorList>
    </citation>
    <scope>NUCLEOTIDE SEQUENCE</scope>
    <source>
        <strain evidence="4">GRZ</strain>
        <tissue evidence="4">Whole</tissue>
    </source>
</reference>
<feature type="domain" description="Vacuolar membrane-associated protein Iml1 N-terminal" evidence="2">
    <location>
        <begin position="225"/>
        <end position="346"/>
    </location>
</feature>
<dbReference type="OMA" id="PRDIREC"/>
<evidence type="ECO:0000256" key="1">
    <source>
        <dbReference type="SAM" id="Phobius"/>
    </source>
</evidence>
<keyword evidence="1" id="KW-0472">Membrane</keyword>
<name>A0A9D2YMD8_NOTFU</name>
<accession>A0A9D2YMD8</accession>
<evidence type="ECO:0000259" key="3">
    <source>
        <dbReference type="Pfam" id="PF23013"/>
    </source>
</evidence>
<feature type="domain" description="Vacuolar membrane-associated protein Iml1 N-terminal" evidence="2">
    <location>
        <begin position="100"/>
        <end position="162"/>
    </location>
</feature>
<dbReference type="InterPro" id="IPR027244">
    <property type="entry name" value="IML1"/>
</dbReference>
<organism evidence="4 5">
    <name type="scientific">Nothobranchius furzeri</name>
    <name type="common">Turquoise killifish</name>
    <dbReference type="NCBI Taxonomy" id="105023"/>
    <lineage>
        <taxon>Eukaryota</taxon>
        <taxon>Metazoa</taxon>
        <taxon>Chordata</taxon>
        <taxon>Craniata</taxon>
        <taxon>Vertebrata</taxon>
        <taxon>Euteleostomi</taxon>
        <taxon>Actinopterygii</taxon>
        <taxon>Neopterygii</taxon>
        <taxon>Teleostei</taxon>
        <taxon>Neoteleostei</taxon>
        <taxon>Acanthomorphata</taxon>
        <taxon>Ovalentaria</taxon>
        <taxon>Atherinomorphae</taxon>
        <taxon>Cyprinodontiformes</taxon>
        <taxon>Nothobranchiidae</taxon>
        <taxon>Nothobranchius</taxon>
    </lineage>
</organism>
<evidence type="ECO:0000259" key="2">
    <source>
        <dbReference type="Pfam" id="PF12257"/>
    </source>
</evidence>
<keyword evidence="1" id="KW-0812">Transmembrane</keyword>
<gene>
    <name evidence="4" type="ORF">G4P62_018381</name>
</gene>
<dbReference type="GO" id="GO:1990130">
    <property type="term" value="C:GATOR1 complex"/>
    <property type="evidence" value="ECO:0007669"/>
    <property type="project" value="TreeGrafter"/>
</dbReference>
<feature type="domain" description="IML1 N-terminal double psi beta-barrel" evidence="3">
    <location>
        <begin position="5"/>
        <end position="89"/>
    </location>
</feature>
<dbReference type="PANTHER" id="PTHR13179">
    <property type="entry name" value="DEP DOMAIN CONTAINING PROTEIN 5"/>
    <property type="match status" value="1"/>
</dbReference>
<proteinExistence type="predicted"/>
<dbReference type="KEGG" id="nfu:107396212"/>
<dbReference type="Proteomes" id="UP000822369">
    <property type="component" value="Chromosome 5"/>
</dbReference>
<dbReference type="GO" id="GO:0010508">
    <property type="term" value="P:positive regulation of autophagy"/>
    <property type="evidence" value="ECO:0007669"/>
    <property type="project" value="TreeGrafter"/>
</dbReference>
<dbReference type="InterPro" id="IPR048255">
    <property type="entry name" value="IML1_N"/>
</dbReference>
<dbReference type="PANTHER" id="PTHR13179:SF8">
    <property type="entry name" value="GATOR COMPLEX PROTEIN DEPDC5"/>
    <property type="match status" value="1"/>
</dbReference>
<dbReference type="AlphaFoldDB" id="A0A9D2YMD8"/>
<sequence>MKTSRSYKLVLHKKGFGGSDDELVVNPKVFPHVSLGDIIEIAHPTDEYSPLLLQVKSLKEDLQKETISVDQTVAQAFKLRAYQDVIVNIVDPKDVTLDLVELTFKDQYIGRGDMWRLKKSLVSTCAYVTQKVEFAGIRAQASELWVKGEKVTCGYISEDTRVSGLIGFPGHCFSSSYSLFQSFTPLSDRLKDFKVVSKTLNTYLVWFSFLVLCLVCLIKKMINLTLITSFFKPIMDAKQEKNCSHEVTVVLFSRTFYNAKTLEEFPEILRGSIRQNHEGRFYEDFYRVVAQNERRDEWMSLLVTIKKLFIQYPVLVRLKEADGFPVGFNSTAVQGNYLEAINLSFNGK</sequence>
<feature type="transmembrane region" description="Helical" evidence="1">
    <location>
        <begin position="203"/>
        <end position="222"/>
    </location>
</feature>
<dbReference type="GO" id="GO:0005765">
    <property type="term" value="C:lysosomal membrane"/>
    <property type="evidence" value="ECO:0007669"/>
    <property type="project" value="TreeGrafter"/>
</dbReference>
<evidence type="ECO:0000313" key="5">
    <source>
        <dbReference type="Proteomes" id="UP000822369"/>
    </source>
</evidence>
<keyword evidence="1" id="KW-1133">Transmembrane helix</keyword>
<dbReference type="GO" id="GO:1904262">
    <property type="term" value="P:negative regulation of TORC1 signaling"/>
    <property type="evidence" value="ECO:0007669"/>
    <property type="project" value="TreeGrafter"/>
</dbReference>
<dbReference type="Pfam" id="PF12257">
    <property type="entry name" value="IML1"/>
    <property type="match status" value="2"/>
</dbReference>
<dbReference type="InterPro" id="IPR055213">
    <property type="entry name" value="IML1_double_psi_beta_barrel"/>
</dbReference>
<dbReference type="GO" id="GO:0034198">
    <property type="term" value="P:cellular response to amino acid starvation"/>
    <property type="evidence" value="ECO:0007669"/>
    <property type="project" value="TreeGrafter"/>
</dbReference>
<dbReference type="EMBL" id="JAAVVJ010000005">
    <property type="protein sequence ID" value="KAF7223280.1"/>
    <property type="molecule type" value="Genomic_DNA"/>
</dbReference>
<protein>
    <submittedName>
        <fullName evidence="4">DEP domain-containing protein 5-like</fullName>
    </submittedName>
</protein>
<evidence type="ECO:0000313" key="4">
    <source>
        <dbReference type="EMBL" id="KAF7223280.1"/>
    </source>
</evidence>